<sequence>MFLVLGAHKIATGDYVYAARMAAAAKEHRAARAAGRTMPIIFGDASEDSGRLYKWALLNKLEVTDASTELGFSAVRDLDQHFAPELRKLSDGRPLGRSVRKGYSVVYTPEFLQTRELGGDDDVDGSRREVLERAAAAADVNGEFDPKSVVDARERTLAAIVRRQGQPAFRADLLRAYGGKCALSGCGIIDVLEAAHIVPYQGPRTNDVKNGILLRADLHTLFDLGLIAIDTATMTIMVASELAGSEYERLAGRRVRRPSRADAAPSTDALDEHRARSRL</sequence>
<evidence type="ECO:0000259" key="2">
    <source>
        <dbReference type="Pfam" id="PF13391"/>
    </source>
</evidence>
<protein>
    <recommendedName>
        <fullName evidence="2">HNH nuclease domain-containing protein</fullName>
    </recommendedName>
</protein>
<evidence type="ECO:0000313" key="3">
    <source>
        <dbReference type="EMBL" id="KYF49460.1"/>
    </source>
</evidence>
<feature type="domain" description="HNH nuclease" evidence="2">
    <location>
        <begin position="181"/>
        <end position="230"/>
    </location>
</feature>
<accession>A0A150P2E0</accession>
<dbReference type="EMBL" id="JELY01003357">
    <property type="protein sequence ID" value="KYF49460.1"/>
    <property type="molecule type" value="Genomic_DNA"/>
</dbReference>
<reference evidence="3 4" key="1">
    <citation type="submission" date="2014-02" db="EMBL/GenBank/DDBJ databases">
        <title>The small core and large imbalanced accessory genome model reveals a collaborative survival strategy of Sorangium cellulosum strains in nature.</title>
        <authorList>
            <person name="Han K."/>
            <person name="Peng R."/>
            <person name="Blom J."/>
            <person name="Li Y.-Z."/>
        </authorList>
    </citation>
    <scope>NUCLEOTIDE SEQUENCE [LARGE SCALE GENOMIC DNA]</scope>
    <source>
        <strain evidence="3 4">So0157-25</strain>
    </source>
</reference>
<name>A0A150P2E0_SORCE</name>
<evidence type="ECO:0000313" key="4">
    <source>
        <dbReference type="Proteomes" id="UP000075420"/>
    </source>
</evidence>
<dbReference type="InterPro" id="IPR003615">
    <property type="entry name" value="HNH_nuc"/>
</dbReference>
<dbReference type="AlphaFoldDB" id="A0A150P2E0"/>
<dbReference type="Proteomes" id="UP000075420">
    <property type="component" value="Unassembled WGS sequence"/>
</dbReference>
<organism evidence="3 4">
    <name type="scientific">Sorangium cellulosum</name>
    <name type="common">Polyangium cellulosum</name>
    <dbReference type="NCBI Taxonomy" id="56"/>
    <lineage>
        <taxon>Bacteria</taxon>
        <taxon>Pseudomonadati</taxon>
        <taxon>Myxococcota</taxon>
        <taxon>Polyangia</taxon>
        <taxon>Polyangiales</taxon>
        <taxon>Polyangiaceae</taxon>
        <taxon>Sorangium</taxon>
    </lineage>
</organism>
<gene>
    <name evidence="3" type="ORF">BE08_02940</name>
</gene>
<feature type="compositionally biased region" description="Basic and acidic residues" evidence="1">
    <location>
        <begin position="270"/>
        <end position="279"/>
    </location>
</feature>
<comment type="caution">
    <text evidence="3">The sequence shown here is derived from an EMBL/GenBank/DDBJ whole genome shotgun (WGS) entry which is preliminary data.</text>
</comment>
<feature type="region of interest" description="Disordered" evidence="1">
    <location>
        <begin position="254"/>
        <end position="279"/>
    </location>
</feature>
<evidence type="ECO:0000256" key="1">
    <source>
        <dbReference type="SAM" id="MobiDB-lite"/>
    </source>
</evidence>
<dbReference type="Pfam" id="PF13391">
    <property type="entry name" value="HNH_2"/>
    <property type="match status" value="1"/>
</dbReference>
<proteinExistence type="predicted"/>